<dbReference type="EC" id="2.4.1.-" evidence="9"/>
<comment type="subcellular location">
    <subcellularLocation>
        <location evidence="1 9">Golgi apparatus</location>
        <location evidence="1 9">Golgi stack membrane</location>
        <topology evidence="1 9">Single-pass type II membrane protein</topology>
    </subcellularLocation>
</comment>
<dbReference type="Proteomes" id="UP001159405">
    <property type="component" value="Unassembled WGS sequence"/>
</dbReference>
<dbReference type="InterPro" id="IPR037524">
    <property type="entry name" value="PA14/GLEYA"/>
</dbReference>
<evidence type="ECO:0000256" key="5">
    <source>
        <dbReference type="ARBA" id="ARBA00022968"/>
    </source>
</evidence>
<dbReference type="EMBL" id="CALNXK010000112">
    <property type="protein sequence ID" value="CAH3158799.1"/>
    <property type="molecule type" value="Genomic_DNA"/>
</dbReference>
<evidence type="ECO:0000256" key="1">
    <source>
        <dbReference type="ARBA" id="ARBA00004447"/>
    </source>
</evidence>
<keyword evidence="12" id="KW-1185">Reference proteome</keyword>
<proteinExistence type="inferred from homology"/>
<evidence type="ECO:0000256" key="3">
    <source>
        <dbReference type="ARBA" id="ARBA00022679"/>
    </source>
</evidence>
<dbReference type="PANTHER" id="PTHR12369">
    <property type="entry name" value="CHONDROITIN SYNTHASE"/>
    <property type="match status" value="1"/>
</dbReference>
<organism evidence="11 12">
    <name type="scientific">Porites lobata</name>
    <dbReference type="NCBI Taxonomy" id="104759"/>
    <lineage>
        <taxon>Eukaryota</taxon>
        <taxon>Metazoa</taxon>
        <taxon>Cnidaria</taxon>
        <taxon>Anthozoa</taxon>
        <taxon>Hexacorallia</taxon>
        <taxon>Scleractinia</taxon>
        <taxon>Fungiina</taxon>
        <taxon>Poritidae</taxon>
        <taxon>Porites</taxon>
    </lineage>
</organism>
<keyword evidence="7 9" id="KW-0333">Golgi apparatus</keyword>
<evidence type="ECO:0000313" key="11">
    <source>
        <dbReference type="EMBL" id="CAH3158799.1"/>
    </source>
</evidence>
<dbReference type="SUPFAM" id="SSF56988">
    <property type="entry name" value="Anthrax protective antigen"/>
    <property type="match status" value="1"/>
</dbReference>
<dbReference type="Gene3D" id="3.90.182.10">
    <property type="entry name" value="Toxin - Anthrax Protective Antigen,domain 1"/>
    <property type="match status" value="1"/>
</dbReference>
<keyword evidence="4" id="KW-0812">Transmembrane</keyword>
<evidence type="ECO:0000313" key="12">
    <source>
        <dbReference type="Proteomes" id="UP001159405"/>
    </source>
</evidence>
<keyword evidence="6" id="KW-1133">Transmembrane helix</keyword>
<keyword evidence="5 9" id="KW-0735">Signal-anchor</keyword>
<keyword evidence="3 9" id="KW-0808">Transferase</keyword>
<protein>
    <recommendedName>
        <fullName evidence="9">Hexosyltransferase</fullName>
        <ecNumber evidence="9">2.4.1.-</ecNumber>
    </recommendedName>
</protein>
<dbReference type="InterPro" id="IPR008428">
    <property type="entry name" value="Chond_GalNAc"/>
</dbReference>
<name>A0ABN8Q896_9CNID</name>
<evidence type="ECO:0000256" key="9">
    <source>
        <dbReference type="RuleBase" id="RU364016"/>
    </source>
</evidence>
<evidence type="ECO:0000259" key="10">
    <source>
        <dbReference type="PROSITE" id="PS51820"/>
    </source>
</evidence>
<reference evidence="11 12" key="1">
    <citation type="submission" date="2022-05" db="EMBL/GenBank/DDBJ databases">
        <authorList>
            <consortium name="Genoscope - CEA"/>
            <person name="William W."/>
        </authorList>
    </citation>
    <scope>NUCLEOTIDE SEQUENCE [LARGE SCALE GENOMIC DNA]</scope>
</reference>
<dbReference type="Gene3D" id="3.90.550.10">
    <property type="entry name" value="Spore Coat Polysaccharide Biosynthesis Protein SpsA, Chain A"/>
    <property type="match status" value="1"/>
</dbReference>
<dbReference type="PANTHER" id="PTHR12369:SF5">
    <property type="entry name" value="HEXOSYLTRANSFERASE"/>
    <property type="match status" value="1"/>
</dbReference>
<dbReference type="InterPro" id="IPR051227">
    <property type="entry name" value="CS_glycosyltransferase"/>
</dbReference>
<dbReference type="Pfam" id="PF05679">
    <property type="entry name" value="CHGN"/>
    <property type="match status" value="1"/>
</dbReference>
<dbReference type="SUPFAM" id="SSF53448">
    <property type="entry name" value="Nucleotide-diphospho-sugar transferases"/>
    <property type="match status" value="1"/>
</dbReference>
<dbReference type="InterPro" id="IPR029044">
    <property type="entry name" value="Nucleotide-diphossugar_trans"/>
</dbReference>
<accession>A0ABN8Q896</accession>
<keyword evidence="8" id="KW-0472">Membrane</keyword>
<evidence type="ECO:0000256" key="4">
    <source>
        <dbReference type="ARBA" id="ARBA00022692"/>
    </source>
</evidence>
<comment type="caution">
    <text evidence="11">The sequence shown here is derived from an EMBL/GenBank/DDBJ whole genome shotgun (WGS) entry which is preliminary data.</text>
</comment>
<comment type="similarity">
    <text evidence="2 9">Belongs to the chondroitin N-acetylgalactosaminyltransferase family.</text>
</comment>
<evidence type="ECO:0000256" key="8">
    <source>
        <dbReference type="ARBA" id="ARBA00023136"/>
    </source>
</evidence>
<dbReference type="Pfam" id="PF07691">
    <property type="entry name" value="PA14"/>
    <property type="match status" value="1"/>
</dbReference>
<dbReference type="PROSITE" id="PS51820">
    <property type="entry name" value="PA14"/>
    <property type="match status" value="1"/>
</dbReference>
<gene>
    <name evidence="11" type="ORF">PLOB_00003335</name>
</gene>
<evidence type="ECO:0000256" key="2">
    <source>
        <dbReference type="ARBA" id="ARBA00009239"/>
    </source>
</evidence>
<dbReference type="InterPro" id="IPR011658">
    <property type="entry name" value="PA14_dom"/>
</dbReference>
<feature type="domain" description="PA14" evidence="10">
    <location>
        <begin position="112"/>
        <end position="270"/>
    </location>
</feature>
<evidence type="ECO:0000256" key="7">
    <source>
        <dbReference type="ARBA" id="ARBA00023034"/>
    </source>
</evidence>
<sequence>MLRRIRRRVGRLFPRRWLLVVGSLLISVLILERVKQSNFHIEIFTAIVDLKETEATGKIMPHLLAAKVEAERDWKGASSDRQQLSGLHGNDVTRLAENNVMNDVIDQEEDFASGKGVNVHIWRGLCCPKVNSLRQYPLFPLLPKERLSRDSINSGPMGNWYGQRIMGYIHPPITGSYTFYFHAHVYAEFWLSEEKNSTEVALIAKVAKENHNFLGKSVGRISRQIHLKKGGKYFFDVLHVMNGGMMRRDHVNLTWKISGREHFSEIPKMFLSPLLNEKFPYPIHELPRRENYLLRQANSIINTDDNDADAGEDDEDYIGMEIPSKKTRLSEEFSLFFGDDFDVQNKYDKAIFKQLPDVSDGLLSVLPSCSYDPAYTKKRKFKQFEGIWQTHFSSVFPDDGTKEFICIGYKQKKDCQGNDVLNQDEVLTLLQMLTRKIDEMYPGNYALKSIVNIEKNHDIIRGNRYLLELVFQDHTKNKANVRMADFVYKFHNSSNLCRPNRITWQRKVTVNVILTVKNQGSWAQHFINEISWICRETGDDQVNIIVVDYGSPDVDIEKALKRSFLGSYRVLKRSGAFHKTEAIQSAVNTISDPHSIVLLYDLHLVTPKNMFSAVRKHTVEGRMTFTPVLFRLTFCGRPLTSSTQPKGFWETFGFGIISIFKSDWDRFGGMNVQAFQHKWGGEDWEMIDRVLAAGLEVERLRMPGFYHFYHSKQGMWDN</sequence>
<evidence type="ECO:0000256" key="6">
    <source>
        <dbReference type="ARBA" id="ARBA00022989"/>
    </source>
</evidence>